<organism evidence="2 3">
    <name type="scientific">Candidatus Liberibacter americanus str. Sao Paulo</name>
    <dbReference type="NCBI Taxonomy" id="1261131"/>
    <lineage>
        <taxon>Bacteria</taxon>
        <taxon>Pseudomonadati</taxon>
        <taxon>Pseudomonadota</taxon>
        <taxon>Alphaproteobacteria</taxon>
        <taxon>Hyphomicrobiales</taxon>
        <taxon>Rhizobiaceae</taxon>
        <taxon>Liberibacter</taxon>
    </lineage>
</organism>
<feature type="transmembrane region" description="Helical" evidence="1">
    <location>
        <begin position="298"/>
        <end position="317"/>
    </location>
</feature>
<dbReference type="Proteomes" id="UP000017862">
    <property type="component" value="Chromosome"/>
</dbReference>
<dbReference type="AlphaFoldDB" id="U6B8L9"/>
<dbReference type="KEGG" id="lar:lam_741"/>
<feature type="transmembrane region" description="Helical" evidence="1">
    <location>
        <begin position="218"/>
        <end position="241"/>
    </location>
</feature>
<feature type="transmembrane region" description="Helical" evidence="1">
    <location>
        <begin position="77"/>
        <end position="97"/>
    </location>
</feature>
<evidence type="ECO:0000256" key="1">
    <source>
        <dbReference type="SAM" id="Phobius"/>
    </source>
</evidence>
<feature type="transmembrane region" description="Helical" evidence="1">
    <location>
        <begin position="21"/>
        <end position="41"/>
    </location>
</feature>
<feature type="transmembrane region" description="Helical" evidence="1">
    <location>
        <begin position="247"/>
        <end position="267"/>
    </location>
</feature>
<reference evidence="2 3" key="1">
    <citation type="journal article" date="2014" name="Mol. Plant Microbe Interact.">
        <title>The complete genome sequence of Candidatus Liberibacter americanus, associated with citrus Huanglongbing.</title>
        <authorList>
            <person name="Wulff N.A."/>
            <person name="Zhang S."/>
            <person name="Setubal J.C."/>
            <person name="Almeida N.F."/>
            <person name="Martins E.C."/>
            <person name="Harakava R."/>
            <person name="Kumar D."/>
            <person name="Rangel L.T."/>
            <person name="Foissac X."/>
            <person name="Bove J."/>
            <person name="Gabriel D.W."/>
        </authorList>
    </citation>
    <scope>NUCLEOTIDE SEQUENCE [LARGE SCALE GENOMIC DNA]</scope>
    <source>
        <strain evidence="2 3">Sao Paulo</strain>
    </source>
</reference>
<feature type="transmembrane region" description="Helical" evidence="1">
    <location>
        <begin position="274"/>
        <end position="292"/>
    </location>
</feature>
<feature type="transmembrane region" description="Helical" evidence="1">
    <location>
        <begin position="150"/>
        <end position="171"/>
    </location>
</feature>
<keyword evidence="1" id="KW-0472">Membrane</keyword>
<dbReference type="HOGENOM" id="CLU_806093_0_0_5"/>
<dbReference type="PATRIC" id="fig|1261131.3.peg.707"/>
<proteinExistence type="predicted"/>
<keyword evidence="1" id="KW-1133">Transmembrane helix</keyword>
<feature type="transmembrane region" description="Helical" evidence="1">
    <location>
        <begin position="183"/>
        <end position="206"/>
    </location>
</feature>
<gene>
    <name evidence="2" type="ORF">lam_741</name>
</gene>
<evidence type="ECO:0000313" key="3">
    <source>
        <dbReference type="Proteomes" id="UP000017862"/>
    </source>
</evidence>
<keyword evidence="3" id="KW-1185">Reference proteome</keyword>
<name>U6B8L9_9HYPH</name>
<protein>
    <submittedName>
        <fullName evidence="2">Uncharacterized protein</fullName>
    </submittedName>
</protein>
<feature type="transmembrane region" description="Helical" evidence="1">
    <location>
        <begin position="126"/>
        <end position="143"/>
    </location>
</feature>
<dbReference type="EMBL" id="CP006604">
    <property type="protein sequence ID" value="AHA28087.1"/>
    <property type="molecule type" value="Genomic_DNA"/>
</dbReference>
<sequence length="328" mass="38412">MFSRKKRFLNDNPLGFPVYTYSIRDLCLAAGSLLLFSGIILYIIDNNLLNTKFLSYIVVISSIIAMEVSIINKRRFYIEMFLFIIFLLSSLILLLNFKNSINDVTILYGKSNHMLEPVFFLIQKRLFIWIYFGITSILLYLYFFRYKVVASLFIGFLLSILGSFLYSIFLLHDIYGLIFIGKYGLYFIMPWMILILFIGVMCELEYSSKYFSYKELSILLNAVAFPICSLVPFYSLCYFGYCSRDIPYIQLFLLTLISFIAIVLGILFNRVSVIIANVITLFIIIYILYISFRHSTNFAVSLLILYGIIAIMLRFIWKKFRSYYSLNS</sequence>
<dbReference type="RefSeq" id="WP_007557337.1">
    <property type="nucleotide sequence ID" value="NC_022793.1"/>
</dbReference>
<evidence type="ECO:0000313" key="2">
    <source>
        <dbReference type="EMBL" id="AHA28087.1"/>
    </source>
</evidence>
<keyword evidence="1" id="KW-0812">Transmembrane</keyword>
<feature type="transmembrane region" description="Helical" evidence="1">
    <location>
        <begin position="53"/>
        <end position="70"/>
    </location>
</feature>
<accession>U6B8L9</accession>